<proteinExistence type="predicted"/>
<reference evidence="1" key="1">
    <citation type="submission" date="2019-11" db="UniProtKB">
        <authorList>
            <consortium name="WormBaseParasite"/>
        </authorList>
    </citation>
    <scope>IDENTIFICATION</scope>
</reference>
<dbReference type="AlphaFoldDB" id="A0A5K3FV28"/>
<organism evidence="1">
    <name type="scientific">Mesocestoides corti</name>
    <name type="common">Flatworm</name>
    <dbReference type="NCBI Taxonomy" id="53468"/>
    <lineage>
        <taxon>Eukaryota</taxon>
        <taxon>Metazoa</taxon>
        <taxon>Spiralia</taxon>
        <taxon>Lophotrochozoa</taxon>
        <taxon>Platyhelminthes</taxon>
        <taxon>Cestoda</taxon>
        <taxon>Eucestoda</taxon>
        <taxon>Cyclophyllidea</taxon>
        <taxon>Mesocestoididae</taxon>
        <taxon>Mesocestoides</taxon>
    </lineage>
</organism>
<sequence>MNKEQARLACVGRVARTLGHRSVRRTTGGVVSCVQSINGRSFVAIQPHASAVTSEKQAGCCVMSSVGGPQAYAAWDYVPQ</sequence>
<accession>A0A5K3FV28</accession>
<dbReference type="WBParaSite" id="MCU_012035-RA">
    <property type="protein sequence ID" value="MCU_012035-RA"/>
    <property type="gene ID" value="MCU_012035"/>
</dbReference>
<name>A0A5K3FV28_MESCO</name>
<evidence type="ECO:0000313" key="1">
    <source>
        <dbReference type="WBParaSite" id="MCU_012035-RA"/>
    </source>
</evidence>
<protein>
    <submittedName>
        <fullName evidence="1">Uncharacterized protein</fullName>
    </submittedName>
</protein>